<keyword evidence="3" id="KW-1185">Reference proteome</keyword>
<evidence type="ECO:0000313" key="3">
    <source>
        <dbReference type="Proteomes" id="UP000658258"/>
    </source>
</evidence>
<evidence type="ECO:0000313" key="2">
    <source>
        <dbReference type="EMBL" id="GHE68901.1"/>
    </source>
</evidence>
<reference evidence="3" key="1">
    <citation type="journal article" date="2019" name="Int. J. Syst. Evol. Microbiol.">
        <title>The Global Catalogue of Microorganisms (GCM) 10K type strain sequencing project: providing services to taxonomists for standard genome sequencing and annotation.</title>
        <authorList>
            <consortium name="The Broad Institute Genomics Platform"/>
            <consortium name="The Broad Institute Genome Sequencing Center for Infectious Disease"/>
            <person name="Wu L."/>
            <person name="Ma J."/>
        </authorList>
    </citation>
    <scope>NUCLEOTIDE SEQUENCE [LARGE SCALE GENOMIC DNA]</scope>
    <source>
        <strain evidence="3">CGMCC 1.15111</strain>
    </source>
</reference>
<gene>
    <name evidence="2" type="ORF">GCM10011340_25970</name>
</gene>
<dbReference type="EMBL" id="BNAG01000003">
    <property type="protein sequence ID" value="GHE68901.1"/>
    <property type="molecule type" value="Genomic_DNA"/>
</dbReference>
<evidence type="ECO:0000256" key="1">
    <source>
        <dbReference type="SAM" id="Phobius"/>
    </source>
</evidence>
<dbReference type="Proteomes" id="UP000658258">
    <property type="component" value="Unassembled WGS sequence"/>
</dbReference>
<proteinExistence type="predicted"/>
<evidence type="ECO:0008006" key="4">
    <source>
        <dbReference type="Google" id="ProtNLM"/>
    </source>
</evidence>
<comment type="caution">
    <text evidence="2">The sequence shown here is derived from an EMBL/GenBank/DDBJ whole genome shotgun (WGS) entry which is preliminary data.</text>
</comment>
<keyword evidence="1" id="KW-1133">Transmembrane helix</keyword>
<organism evidence="2 3">
    <name type="scientific">Roseivirga thermotolerans</name>
    <dbReference type="NCBI Taxonomy" id="1758176"/>
    <lineage>
        <taxon>Bacteria</taxon>
        <taxon>Pseudomonadati</taxon>
        <taxon>Bacteroidota</taxon>
        <taxon>Cytophagia</taxon>
        <taxon>Cytophagales</taxon>
        <taxon>Roseivirgaceae</taxon>
        <taxon>Roseivirga</taxon>
    </lineage>
</organism>
<keyword evidence="1" id="KW-0812">Transmembrane</keyword>
<protein>
    <recommendedName>
        <fullName evidence="4">Anti-sigma factor</fullName>
    </recommendedName>
</protein>
<feature type="transmembrane region" description="Helical" evidence="1">
    <location>
        <begin position="49"/>
        <end position="67"/>
    </location>
</feature>
<sequence>MQDNDKLEALIRNNRESFDSHEPRPENWQKIEAELGFDQRRDNKTQSLWLWKAAVILLLGVVAFLLADKYNQSEPLEEQLASVQHFEELETFYTSLINNKRERLSEVKGESSFDLQVEMKELDEIYSDLRELFLESQPSEQVLERLVHLLRQKLHVIDSQLEIIEQEQLPEEMKKEMEVNSL</sequence>
<name>A0ABQ3I6Q2_9BACT</name>
<keyword evidence="1" id="KW-0472">Membrane</keyword>
<dbReference type="RefSeq" id="WP_189630685.1">
    <property type="nucleotide sequence ID" value="NZ_BNAG01000003.1"/>
</dbReference>
<accession>A0ABQ3I6Q2</accession>